<feature type="transmembrane region" description="Helical" evidence="1">
    <location>
        <begin position="37"/>
        <end position="57"/>
    </location>
</feature>
<name>A0ABS3SPT6_9FLAO</name>
<proteinExistence type="predicted"/>
<keyword evidence="1" id="KW-1133">Transmembrane helix</keyword>
<keyword evidence="3" id="KW-1185">Reference proteome</keyword>
<keyword evidence="1" id="KW-0472">Membrane</keyword>
<evidence type="ECO:0000313" key="2">
    <source>
        <dbReference type="EMBL" id="MBO3097720.1"/>
    </source>
</evidence>
<evidence type="ECO:0000256" key="1">
    <source>
        <dbReference type="SAM" id="Phobius"/>
    </source>
</evidence>
<dbReference type="Proteomes" id="UP000681315">
    <property type="component" value="Unassembled WGS sequence"/>
</dbReference>
<gene>
    <name evidence="2" type="ORF">J4051_05545</name>
</gene>
<reference evidence="2 3" key="1">
    <citation type="submission" date="2021-03" db="EMBL/GenBank/DDBJ databases">
        <title>Gelidibacter sp. nov., isolated from costal sediment.</title>
        <authorList>
            <person name="Lun K.-Y."/>
        </authorList>
    </citation>
    <scope>NUCLEOTIDE SEQUENCE [LARGE SCALE GENOMIC DNA]</scope>
    <source>
        <strain evidence="2 3">DF109</strain>
    </source>
</reference>
<organism evidence="2 3">
    <name type="scientific">Gelidibacter pelagius</name>
    <dbReference type="NCBI Taxonomy" id="2819985"/>
    <lineage>
        <taxon>Bacteria</taxon>
        <taxon>Pseudomonadati</taxon>
        <taxon>Bacteroidota</taxon>
        <taxon>Flavobacteriia</taxon>
        <taxon>Flavobacteriales</taxon>
        <taxon>Flavobacteriaceae</taxon>
        <taxon>Gelidibacter</taxon>
    </lineage>
</organism>
<dbReference type="Pfam" id="PF10825">
    <property type="entry name" value="DUF2752"/>
    <property type="match status" value="1"/>
</dbReference>
<dbReference type="EMBL" id="JAGEVG010000005">
    <property type="protein sequence ID" value="MBO3097720.1"/>
    <property type="molecule type" value="Genomic_DNA"/>
</dbReference>
<evidence type="ECO:0000313" key="3">
    <source>
        <dbReference type="Proteomes" id="UP000681315"/>
    </source>
</evidence>
<dbReference type="InterPro" id="IPR021215">
    <property type="entry name" value="DUF2752"/>
</dbReference>
<feature type="transmembrane region" description="Helical" evidence="1">
    <location>
        <begin position="63"/>
        <end position="83"/>
    </location>
</feature>
<comment type="caution">
    <text evidence="2">The sequence shown here is derived from an EMBL/GenBank/DDBJ whole genome shotgun (WGS) entry which is preliminary data.</text>
</comment>
<sequence>MLPCLNKQLFGIDCLGCGIQRATILVFKGDFLMAFKMYPAIYTLFLLTLFLIFNLFIKFKYDYTIKMVLIFLNVGIVVISYFIKIIH</sequence>
<protein>
    <submittedName>
        <fullName evidence="2">DUF2752 domain-containing protein</fullName>
    </submittedName>
</protein>
<keyword evidence="1" id="KW-0812">Transmembrane</keyword>
<accession>A0ABS3SPT6</accession>